<comment type="caution">
    <text evidence="5">The sequence shown here is derived from an EMBL/GenBank/DDBJ whole genome shotgun (WGS) entry which is preliminary data.</text>
</comment>
<evidence type="ECO:0000256" key="2">
    <source>
        <dbReference type="ARBA" id="ARBA00023444"/>
    </source>
</evidence>
<dbReference type="Pfam" id="PF17863">
    <property type="entry name" value="AAA_lid_2"/>
    <property type="match status" value="1"/>
</dbReference>
<dbReference type="Gene3D" id="1.10.8.80">
    <property type="entry name" value="Magnesium chelatase subunit I, C-Terminal domain"/>
    <property type="match status" value="1"/>
</dbReference>
<proteinExistence type="predicted"/>
<dbReference type="OrthoDB" id="5582146at2759"/>
<organism evidence="5 6">
    <name type="scientific">Glomus cerebriforme</name>
    <dbReference type="NCBI Taxonomy" id="658196"/>
    <lineage>
        <taxon>Eukaryota</taxon>
        <taxon>Fungi</taxon>
        <taxon>Fungi incertae sedis</taxon>
        <taxon>Mucoromycota</taxon>
        <taxon>Glomeromycotina</taxon>
        <taxon>Glomeromycetes</taxon>
        <taxon>Glomerales</taxon>
        <taxon>Glomeraceae</taxon>
        <taxon>Glomus</taxon>
    </lineage>
</organism>
<feature type="compositionally biased region" description="Basic and acidic residues" evidence="3">
    <location>
        <begin position="210"/>
        <end position="223"/>
    </location>
</feature>
<dbReference type="AlphaFoldDB" id="A0A397THV5"/>
<feature type="region of interest" description="Disordered" evidence="3">
    <location>
        <begin position="143"/>
        <end position="172"/>
    </location>
</feature>
<evidence type="ECO:0000313" key="5">
    <source>
        <dbReference type="EMBL" id="RIA96496.1"/>
    </source>
</evidence>
<feature type="domain" description="ChlI/MoxR AAA lid" evidence="4">
    <location>
        <begin position="444"/>
        <end position="499"/>
    </location>
</feature>
<comment type="pathway">
    <text evidence="2">Porphyrin-containing compound metabolism.</text>
</comment>
<dbReference type="PANTHER" id="PTHR11603">
    <property type="entry name" value="AAA FAMILY ATPASE"/>
    <property type="match status" value="1"/>
</dbReference>
<dbReference type="InterPro" id="IPR041628">
    <property type="entry name" value="ChlI/MoxR_AAA_lid"/>
</dbReference>
<evidence type="ECO:0000313" key="6">
    <source>
        <dbReference type="Proteomes" id="UP000265703"/>
    </source>
</evidence>
<dbReference type="EC" id="6.6.1.1" evidence="1"/>
<accession>A0A397THV5</accession>
<dbReference type="PANTHER" id="PTHR11603:SF132">
    <property type="entry name" value="C2H2-TYPE DOMAIN-CONTAINING PROTEIN"/>
    <property type="match status" value="1"/>
</dbReference>
<reference evidence="5 6" key="1">
    <citation type="submission" date="2018-06" db="EMBL/GenBank/DDBJ databases">
        <title>Comparative genomics reveals the genomic features of Rhizophagus irregularis, R. cerebriforme, R. diaphanum and Gigaspora rosea, and their symbiotic lifestyle signature.</title>
        <authorList>
            <person name="Morin E."/>
            <person name="San Clemente H."/>
            <person name="Chen E.C.H."/>
            <person name="De La Providencia I."/>
            <person name="Hainaut M."/>
            <person name="Kuo A."/>
            <person name="Kohler A."/>
            <person name="Murat C."/>
            <person name="Tang N."/>
            <person name="Roy S."/>
            <person name="Loubradou J."/>
            <person name="Henrissat B."/>
            <person name="Grigoriev I.V."/>
            <person name="Corradi N."/>
            <person name="Roux C."/>
            <person name="Martin F.M."/>
        </authorList>
    </citation>
    <scope>NUCLEOTIDE SEQUENCE [LARGE SCALE GENOMIC DNA]</scope>
    <source>
        <strain evidence="5 6">DAOM 227022</strain>
    </source>
</reference>
<dbReference type="InterPro" id="IPR052041">
    <property type="entry name" value="Nucleic_acid_metab_PIN/TRAM"/>
</dbReference>
<dbReference type="Proteomes" id="UP000265703">
    <property type="component" value="Unassembled WGS sequence"/>
</dbReference>
<feature type="compositionally biased region" description="Polar residues" evidence="3">
    <location>
        <begin position="254"/>
        <end position="264"/>
    </location>
</feature>
<feature type="region of interest" description="Disordered" evidence="3">
    <location>
        <begin position="210"/>
        <end position="264"/>
    </location>
</feature>
<dbReference type="GO" id="GO:0016851">
    <property type="term" value="F:magnesium chelatase activity"/>
    <property type="evidence" value="ECO:0007669"/>
    <property type="project" value="UniProtKB-EC"/>
</dbReference>
<dbReference type="EMBL" id="QKYT01000044">
    <property type="protein sequence ID" value="RIA96496.1"/>
    <property type="molecule type" value="Genomic_DNA"/>
</dbReference>
<gene>
    <name evidence="5" type="ORF">C1645_754876</name>
</gene>
<feature type="region of interest" description="Disordered" evidence="3">
    <location>
        <begin position="287"/>
        <end position="308"/>
    </location>
</feature>
<evidence type="ECO:0000259" key="4">
    <source>
        <dbReference type="Pfam" id="PF17863"/>
    </source>
</evidence>
<sequence>MLSDTPSKNWLKSKLQYIKKNTSFQFSDDVLISILVCLMSGDKHLILTCKQENIEELRSMTEQVFHHVFNMSTSTIICDALQTPADFATNLFSRQREDSSHISNMSNNIHPYPNVAEEAILRLKTQKSSRSLRTISSTKSYDKKPIHDFKGLKRRSNLSHSSNQISNQRDSFIIDSNVSDEPQSLYGNNYEGTRSLGSYENDEFSFQKSKERSWTLDSPRERNFSVPRPSSPHTRKKNTNLSTSAQPIDIPDKPSTSSRPSLSIYTGSPRKNIYSVYHSHFPLSQSPITPNDTLSKKKHESLGNGSFEPPSPYFSGSRSLAKAVIIENLPDANEIIHAFLLEILIRKQVIDRTTIYNLSKPFIVIVLLPITSMKHNIPNQLLDRFFISYTYEGILGAVKSSMIPTRRSPLIKVSEIEDLSKKMDSVTIHNDMHRYMRDVVVGIRTHRLVKGGLTARASSDLVILVKALAAIFQRNYATPELVLFASEKVFSHRLKLRDVGDDKSTMYGTGLMTLLKTKSLTPKFPNPGDVVADVLQAVWPPV</sequence>
<name>A0A397THV5_9GLOM</name>
<evidence type="ECO:0000256" key="1">
    <source>
        <dbReference type="ARBA" id="ARBA00012825"/>
    </source>
</evidence>
<keyword evidence="6" id="KW-1185">Reference proteome</keyword>
<feature type="compositionally biased region" description="Polar residues" evidence="3">
    <location>
        <begin position="158"/>
        <end position="172"/>
    </location>
</feature>
<evidence type="ECO:0000256" key="3">
    <source>
        <dbReference type="SAM" id="MobiDB-lite"/>
    </source>
</evidence>
<protein>
    <recommendedName>
        <fullName evidence="1">magnesium chelatase</fullName>
        <ecNumber evidence="1">6.6.1.1</ecNumber>
    </recommendedName>
</protein>